<gene>
    <name evidence="2" type="ORF">TeGR_g8768</name>
</gene>
<proteinExistence type="predicted"/>
<dbReference type="InterPro" id="IPR038511">
    <property type="entry name" value="TAP42/TAP46-like_sf"/>
</dbReference>
<reference evidence="2 3" key="1">
    <citation type="journal article" date="2023" name="Commun. Biol.">
        <title>Genome analysis of Parmales, the sister group of diatoms, reveals the evolutionary specialization of diatoms from phago-mixotrophs to photoautotrophs.</title>
        <authorList>
            <person name="Ban H."/>
            <person name="Sato S."/>
            <person name="Yoshikawa S."/>
            <person name="Yamada K."/>
            <person name="Nakamura Y."/>
            <person name="Ichinomiya M."/>
            <person name="Sato N."/>
            <person name="Blanc-Mathieu R."/>
            <person name="Endo H."/>
            <person name="Kuwata A."/>
            <person name="Ogata H."/>
        </authorList>
    </citation>
    <scope>NUCLEOTIDE SEQUENCE [LARGE SCALE GENOMIC DNA]</scope>
</reference>
<dbReference type="Pfam" id="PF04177">
    <property type="entry name" value="TAP42"/>
    <property type="match status" value="1"/>
</dbReference>
<dbReference type="InterPro" id="IPR007304">
    <property type="entry name" value="TAP46-like"/>
</dbReference>
<dbReference type="PANTHER" id="PTHR10933">
    <property type="entry name" value="IMMUNOGLOBULIN-BINDING PROTEIN 1"/>
    <property type="match status" value="1"/>
</dbReference>
<feature type="compositionally biased region" description="Pro residues" evidence="1">
    <location>
        <begin position="10"/>
        <end position="20"/>
    </location>
</feature>
<organism evidence="2 3">
    <name type="scientific">Tetraparma gracilis</name>
    <dbReference type="NCBI Taxonomy" id="2962635"/>
    <lineage>
        <taxon>Eukaryota</taxon>
        <taxon>Sar</taxon>
        <taxon>Stramenopiles</taxon>
        <taxon>Ochrophyta</taxon>
        <taxon>Bolidophyceae</taxon>
        <taxon>Parmales</taxon>
        <taxon>Triparmaceae</taxon>
        <taxon>Tetraparma</taxon>
    </lineage>
</organism>
<sequence>MSALSTTAPPAAPAAPAAPPSPSAQFASSLLLFEAGSYPEALSSFLGLSASLRASPVFSANESLDDVQTPLLRFLLANYYLGKCEASLPPPPGEDVMQHRRTVLSSSLVYLLSFLSSLAELCEDLPPSLSLTHPLELGPVLTLADAVAVDGDAADFPRALAAVCDRDLKILRFNRIRECDSAADKMRAVQARRRRLGMGGGEELEGMDEEEGERELWTSVLRGKFADAIEEVASACRELGMLKQAGRPQPPRPRAPEGDERKAPSVTMVDRDPRTGELRMTHSNKIGLKREELRHGVFRPGWNLPTMTLEEQGEIEYREAMEREARTKASEAAAGDKPQRYEFLLKHGKEDDADLVDKAAKLDQDWDDWKDANPKGTGNKMADVGDRNF</sequence>
<dbReference type="PANTHER" id="PTHR10933:SF9">
    <property type="entry name" value="IMMUNOGLOBULIN-BINDING PROTEIN 1"/>
    <property type="match status" value="1"/>
</dbReference>
<comment type="caution">
    <text evidence="2">The sequence shown here is derived from an EMBL/GenBank/DDBJ whole genome shotgun (WGS) entry which is preliminary data.</text>
</comment>
<dbReference type="Gene3D" id="1.25.40.540">
    <property type="entry name" value="TAP42-like family"/>
    <property type="match status" value="1"/>
</dbReference>
<protein>
    <recommendedName>
        <fullName evidence="4">TAP42-like protein</fullName>
    </recommendedName>
</protein>
<evidence type="ECO:0000256" key="1">
    <source>
        <dbReference type="SAM" id="MobiDB-lite"/>
    </source>
</evidence>
<accession>A0ABQ6N062</accession>
<feature type="region of interest" description="Disordered" evidence="1">
    <location>
        <begin position="367"/>
        <end position="389"/>
    </location>
</feature>
<feature type="region of interest" description="Disordered" evidence="1">
    <location>
        <begin position="241"/>
        <end position="267"/>
    </location>
</feature>
<feature type="region of interest" description="Disordered" evidence="1">
    <location>
        <begin position="1"/>
        <end position="20"/>
    </location>
</feature>
<evidence type="ECO:0000313" key="2">
    <source>
        <dbReference type="EMBL" id="GMI36586.1"/>
    </source>
</evidence>
<dbReference type="EMBL" id="BRYB01000739">
    <property type="protein sequence ID" value="GMI36586.1"/>
    <property type="molecule type" value="Genomic_DNA"/>
</dbReference>
<dbReference type="Proteomes" id="UP001165060">
    <property type="component" value="Unassembled WGS sequence"/>
</dbReference>
<feature type="compositionally biased region" description="Basic and acidic residues" evidence="1">
    <location>
        <begin position="254"/>
        <end position="267"/>
    </location>
</feature>
<evidence type="ECO:0008006" key="4">
    <source>
        <dbReference type="Google" id="ProtNLM"/>
    </source>
</evidence>
<name>A0ABQ6N062_9STRA</name>
<keyword evidence="3" id="KW-1185">Reference proteome</keyword>
<evidence type="ECO:0000313" key="3">
    <source>
        <dbReference type="Proteomes" id="UP001165060"/>
    </source>
</evidence>